<proteinExistence type="predicted"/>
<protein>
    <submittedName>
        <fullName evidence="1">Uncharacterized protein</fullName>
    </submittedName>
</protein>
<dbReference type="EMBL" id="HACG01042350">
    <property type="protein sequence ID" value="CEK89215.1"/>
    <property type="molecule type" value="Transcribed_RNA"/>
</dbReference>
<gene>
    <name evidence="1" type="primary">ORF169602</name>
</gene>
<organism evidence="1">
    <name type="scientific">Arion vulgaris</name>
    <dbReference type="NCBI Taxonomy" id="1028688"/>
    <lineage>
        <taxon>Eukaryota</taxon>
        <taxon>Metazoa</taxon>
        <taxon>Spiralia</taxon>
        <taxon>Lophotrochozoa</taxon>
        <taxon>Mollusca</taxon>
        <taxon>Gastropoda</taxon>
        <taxon>Heterobranchia</taxon>
        <taxon>Euthyneura</taxon>
        <taxon>Panpulmonata</taxon>
        <taxon>Eupulmonata</taxon>
        <taxon>Stylommatophora</taxon>
        <taxon>Helicina</taxon>
        <taxon>Arionoidea</taxon>
        <taxon>Arionidae</taxon>
        <taxon>Arion</taxon>
    </lineage>
</organism>
<name>A0A0B7BAT0_9EUPU</name>
<sequence>HPQHSSRDGYYDLSCSEQVAIFCLRTSHKRLRAHMFKNVQICLKWAQLACEKTDMTAEQILQDCQQA</sequence>
<reference evidence="1" key="1">
    <citation type="submission" date="2014-12" db="EMBL/GenBank/DDBJ databases">
        <title>Insight into the proteome of Arion vulgaris.</title>
        <authorList>
            <person name="Aradska J."/>
            <person name="Bulat T."/>
            <person name="Smidak R."/>
            <person name="Sarate P."/>
            <person name="Gangsoo J."/>
            <person name="Sialana F."/>
            <person name="Bilban M."/>
            <person name="Lubec G."/>
        </authorList>
    </citation>
    <scope>NUCLEOTIDE SEQUENCE</scope>
    <source>
        <tissue evidence="1">Skin</tissue>
    </source>
</reference>
<accession>A0A0B7BAT0</accession>
<dbReference type="AlphaFoldDB" id="A0A0B7BAT0"/>
<feature type="non-terminal residue" evidence="1">
    <location>
        <position position="1"/>
    </location>
</feature>
<evidence type="ECO:0000313" key="1">
    <source>
        <dbReference type="EMBL" id="CEK89215.1"/>
    </source>
</evidence>